<organism evidence="9">
    <name type="scientific">hydrothermal vent metagenome</name>
    <dbReference type="NCBI Taxonomy" id="652676"/>
    <lineage>
        <taxon>unclassified sequences</taxon>
        <taxon>metagenomes</taxon>
        <taxon>ecological metagenomes</taxon>
    </lineage>
</organism>
<dbReference type="FunFam" id="3.90.1170.20:FF:000001">
    <property type="entry name" value="Nicotinate-nucleotide diphosphorylase (Carboxylating)"/>
    <property type="match status" value="1"/>
</dbReference>
<reference evidence="9" key="1">
    <citation type="submission" date="2018-06" db="EMBL/GenBank/DDBJ databases">
        <authorList>
            <person name="Zhirakovskaya E."/>
        </authorList>
    </citation>
    <scope>NUCLEOTIDE SEQUENCE</scope>
</reference>
<dbReference type="Gene3D" id="3.20.20.70">
    <property type="entry name" value="Aldolase class I"/>
    <property type="match status" value="1"/>
</dbReference>
<dbReference type="InterPro" id="IPR004393">
    <property type="entry name" value="NadC"/>
</dbReference>
<dbReference type="AlphaFoldDB" id="A0A3B0T8Q2"/>
<feature type="non-terminal residue" evidence="9">
    <location>
        <position position="194"/>
    </location>
</feature>
<dbReference type="SUPFAM" id="SSF51690">
    <property type="entry name" value="Nicotinate/Quinolinate PRTase C-terminal domain-like"/>
    <property type="match status" value="1"/>
</dbReference>
<dbReference type="GO" id="GO:0009435">
    <property type="term" value="P:NAD+ biosynthetic process"/>
    <property type="evidence" value="ECO:0007669"/>
    <property type="project" value="UniProtKB-UniPathway"/>
</dbReference>
<evidence type="ECO:0000256" key="4">
    <source>
        <dbReference type="ARBA" id="ARBA00022642"/>
    </source>
</evidence>
<evidence type="ECO:0000256" key="2">
    <source>
        <dbReference type="ARBA" id="ARBA00009400"/>
    </source>
</evidence>
<evidence type="ECO:0000256" key="1">
    <source>
        <dbReference type="ARBA" id="ARBA00004893"/>
    </source>
</evidence>
<dbReference type="EC" id="2.4.2.19" evidence="3"/>
<dbReference type="InterPro" id="IPR013785">
    <property type="entry name" value="Aldolase_TIM"/>
</dbReference>
<proteinExistence type="inferred from homology"/>
<dbReference type="InterPro" id="IPR022412">
    <property type="entry name" value="Quinolinate_PRibosylTrfase_N"/>
</dbReference>
<dbReference type="GO" id="GO:0034213">
    <property type="term" value="P:quinolinate catabolic process"/>
    <property type="evidence" value="ECO:0007669"/>
    <property type="project" value="TreeGrafter"/>
</dbReference>
<comment type="similarity">
    <text evidence="2">Belongs to the NadC/ModD family.</text>
</comment>
<feature type="domain" description="Quinolinate phosphoribosyl transferase N-terminal" evidence="8">
    <location>
        <begin position="29"/>
        <end position="114"/>
    </location>
</feature>
<comment type="pathway">
    <text evidence="1">Cofactor biosynthesis; NAD(+) biosynthesis; nicotinate D-ribonucleotide from quinolinate: step 1/1.</text>
</comment>
<name>A0A3B0T8Q2_9ZZZZ</name>
<dbReference type="Gene3D" id="3.90.1170.20">
    <property type="entry name" value="Quinolinate phosphoribosyl transferase, N-terminal domain"/>
    <property type="match status" value="1"/>
</dbReference>
<evidence type="ECO:0000259" key="8">
    <source>
        <dbReference type="Pfam" id="PF02749"/>
    </source>
</evidence>
<keyword evidence="4" id="KW-0662">Pyridine nucleotide biosynthesis</keyword>
<feature type="domain" description="Quinolinate phosphoribosyl transferase C-terminal" evidence="7">
    <location>
        <begin position="116"/>
        <end position="192"/>
    </location>
</feature>
<evidence type="ECO:0000256" key="5">
    <source>
        <dbReference type="ARBA" id="ARBA00022676"/>
    </source>
</evidence>
<dbReference type="InterPro" id="IPR002638">
    <property type="entry name" value="Quinolinate_PRibosylTrfase_C"/>
</dbReference>
<dbReference type="UniPathway" id="UPA00253">
    <property type="reaction ID" value="UER00331"/>
</dbReference>
<protein>
    <recommendedName>
        <fullName evidence="3">nicotinate-nucleotide diphosphorylase (carboxylating)</fullName>
        <ecNumber evidence="3">2.4.2.19</ecNumber>
    </recommendedName>
</protein>
<dbReference type="InterPro" id="IPR036068">
    <property type="entry name" value="Nicotinate_pribotase-like_C"/>
</dbReference>
<evidence type="ECO:0000313" key="9">
    <source>
        <dbReference type="EMBL" id="VAW03376.1"/>
    </source>
</evidence>
<dbReference type="GO" id="GO:0005737">
    <property type="term" value="C:cytoplasm"/>
    <property type="evidence" value="ECO:0007669"/>
    <property type="project" value="TreeGrafter"/>
</dbReference>
<gene>
    <name evidence="9" type="ORF">MNBD_ACTINO02-1863</name>
</gene>
<dbReference type="Pfam" id="PF01729">
    <property type="entry name" value="QRPTase_C"/>
    <property type="match status" value="1"/>
</dbReference>
<dbReference type="Pfam" id="PF02749">
    <property type="entry name" value="QRPTase_N"/>
    <property type="match status" value="1"/>
</dbReference>
<dbReference type="PANTHER" id="PTHR32179:SF3">
    <property type="entry name" value="NICOTINATE-NUCLEOTIDE PYROPHOSPHORYLASE [CARBOXYLATING]"/>
    <property type="match status" value="1"/>
</dbReference>
<accession>A0A3B0T8Q2</accession>
<dbReference type="InterPro" id="IPR037128">
    <property type="entry name" value="Quinolinate_PRibosylTase_N_sf"/>
</dbReference>
<dbReference type="SUPFAM" id="SSF54675">
    <property type="entry name" value="Nicotinate/Quinolinate PRTase N-terminal domain-like"/>
    <property type="match status" value="1"/>
</dbReference>
<keyword evidence="5 9" id="KW-0328">Glycosyltransferase</keyword>
<evidence type="ECO:0000256" key="6">
    <source>
        <dbReference type="ARBA" id="ARBA00022679"/>
    </source>
</evidence>
<dbReference type="InterPro" id="IPR027277">
    <property type="entry name" value="NadC/ModD"/>
</dbReference>
<evidence type="ECO:0000259" key="7">
    <source>
        <dbReference type="Pfam" id="PF01729"/>
    </source>
</evidence>
<keyword evidence="6 9" id="KW-0808">Transferase</keyword>
<sequence length="194" mass="20102">MKDTHPFPTHLADELARRCVTEDLGNAGDITAQTTLAADLRTEAKIVARQAGCVAGLTVAMRVFEVLEADVVTTIHIPDGTVVAAGTVLATLRGSARDVVTGERSALNILGHASGIATATHNMASLIADLPTVLVDTRKTTPGLRALDKYAVRVGGGRNHRLSLDGAVMIKDNHIAGNGSITAAVEAARSSLGH</sequence>
<dbReference type="GO" id="GO:0004514">
    <property type="term" value="F:nicotinate-nucleotide diphosphorylase (carboxylating) activity"/>
    <property type="evidence" value="ECO:0007669"/>
    <property type="project" value="UniProtKB-EC"/>
</dbReference>
<dbReference type="NCBIfam" id="TIGR00078">
    <property type="entry name" value="nadC"/>
    <property type="match status" value="1"/>
</dbReference>
<dbReference type="PANTHER" id="PTHR32179">
    <property type="entry name" value="NICOTINATE-NUCLEOTIDE PYROPHOSPHORYLASE [CARBOXYLATING]"/>
    <property type="match status" value="1"/>
</dbReference>
<dbReference type="EMBL" id="UOEK01000258">
    <property type="protein sequence ID" value="VAW03376.1"/>
    <property type="molecule type" value="Genomic_DNA"/>
</dbReference>
<evidence type="ECO:0000256" key="3">
    <source>
        <dbReference type="ARBA" id="ARBA00011944"/>
    </source>
</evidence>